<dbReference type="EMBL" id="AWVA01000084">
    <property type="protein sequence ID" value="ERJ74920.1"/>
    <property type="molecule type" value="Genomic_DNA"/>
</dbReference>
<comment type="function">
    <text evidence="6">Divisome component that associates with the complex late in its assembly, after the Z-ring is formed, and is dependent on DivIC and PBP2B for its recruitment to the divisome. Together with EzrA, is a key component of the system that regulates PBP1 localization during cell cycle progression. Its main role could be the removal of PBP1 from the cell pole after pole maturation is completed. Also contributes to the recruitment of PBP1 to the division complex. Not essential for septum formation.</text>
</comment>
<evidence type="ECO:0000256" key="2">
    <source>
        <dbReference type="ARBA" id="ARBA00022618"/>
    </source>
</evidence>
<evidence type="ECO:0000256" key="4">
    <source>
        <dbReference type="ARBA" id="ARBA00023054"/>
    </source>
</evidence>
<evidence type="ECO:0000256" key="6">
    <source>
        <dbReference type="HAMAP-Rule" id="MF_02011"/>
    </source>
</evidence>
<proteinExistence type="inferred from homology"/>
<dbReference type="HOGENOM" id="CLU_140309_1_0_9"/>
<gene>
    <name evidence="6" type="primary">gpsB</name>
    <name evidence="7" type="ORF">HMPREF1557_01393</name>
</gene>
<evidence type="ECO:0000313" key="8">
    <source>
        <dbReference type="Proteomes" id="UP000016617"/>
    </source>
</evidence>
<evidence type="ECO:0000313" key="7">
    <source>
        <dbReference type="EMBL" id="ERJ74920.1"/>
    </source>
</evidence>
<keyword evidence="3 6" id="KW-0133">Cell shape</keyword>
<feature type="coiled-coil region" evidence="6">
    <location>
        <begin position="36"/>
        <end position="108"/>
    </location>
</feature>
<name>U2J580_9STRE</name>
<dbReference type="GO" id="GO:0005737">
    <property type="term" value="C:cytoplasm"/>
    <property type="evidence" value="ECO:0007669"/>
    <property type="project" value="UniProtKB-SubCell"/>
</dbReference>
<reference evidence="7 8" key="1">
    <citation type="submission" date="2013-06" db="EMBL/GenBank/DDBJ databases">
        <authorList>
            <person name="Weinstock G."/>
            <person name="Sodergren E."/>
            <person name="Lobos E.A."/>
            <person name="Fulton L."/>
            <person name="Fulton R."/>
            <person name="Courtney L."/>
            <person name="Fronick C."/>
            <person name="O'Laughlin M."/>
            <person name="Godfrey J."/>
            <person name="Wilson R.M."/>
            <person name="Miner T."/>
            <person name="Farmer C."/>
            <person name="Delehaunty K."/>
            <person name="Cordes M."/>
            <person name="Minx P."/>
            <person name="Tomlinson C."/>
            <person name="Chen J."/>
            <person name="Wollam A."/>
            <person name="Pepin K.H."/>
            <person name="Bhonagiri V."/>
            <person name="Zhang X."/>
            <person name="Warren W."/>
            <person name="Mitreva M."/>
            <person name="Mardis E.R."/>
            <person name="Wilson R.K."/>
        </authorList>
    </citation>
    <scope>NUCLEOTIDE SEQUENCE [LARGE SCALE GENOMIC DNA]</scope>
    <source>
        <strain evidence="7 8">W1703</strain>
    </source>
</reference>
<evidence type="ECO:0000256" key="5">
    <source>
        <dbReference type="ARBA" id="ARBA00023306"/>
    </source>
</evidence>
<keyword evidence="1 6" id="KW-0963">Cytoplasm</keyword>
<comment type="subunit">
    <text evidence="6">Forms polymers through the coiled coil domains. Interacts with PBP1, MreC and EzrA.</text>
</comment>
<dbReference type="GO" id="GO:0008360">
    <property type="term" value="P:regulation of cell shape"/>
    <property type="evidence" value="ECO:0007669"/>
    <property type="project" value="UniProtKB-UniRule"/>
</dbReference>
<keyword evidence="5 6" id="KW-0131">Cell cycle</keyword>
<dbReference type="InterPro" id="IPR019933">
    <property type="entry name" value="DivIVA_domain"/>
</dbReference>
<dbReference type="HAMAP" id="MF_02011">
    <property type="entry name" value="GpsB"/>
    <property type="match status" value="1"/>
</dbReference>
<evidence type="ECO:0000256" key="3">
    <source>
        <dbReference type="ARBA" id="ARBA00022960"/>
    </source>
</evidence>
<dbReference type="Pfam" id="PF05103">
    <property type="entry name" value="DivIVA"/>
    <property type="match status" value="1"/>
</dbReference>
<evidence type="ECO:0000256" key="1">
    <source>
        <dbReference type="ARBA" id="ARBA00022490"/>
    </source>
</evidence>
<dbReference type="NCBIfam" id="TIGR03544">
    <property type="entry name" value="DivI1A_domain"/>
    <property type="match status" value="1"/>
</dbReference>
<sequence>MENRMASIIFSPKDIYEQDFKTSMRGYDKNEVDEFLDDVIKDYETYTAQIAALRKENEKLKADAKKAAAQPASVAPTYGSDGVRTASVASAQASNIDLLKRVSRLEKEVFGKQLVD</sequence>
<keyword evidence="2 6" id="KW-0132">Cell division</keyword>
<dbReference type="InterPro" id="IPR007793">
    <property type="entry name" value="DivIVA_fam"/>
</dbReference>
<keyword evidence="4 6" id="KW-0175">Coiled coil</keyword>
<comment type="subcellular location">
    <subcellularLocation>
        <location evidence="6">Cytoplasm</location>
    </subcellularLocation>
    <text evidence="6">Shuttles between the lateral wall and the division site in a cell cycle-dependent manner.</text>
</comment>
<dbReference type="InterPro" id="IPR011229">
    <property type="entry name" value="Cell_cycle_GpsB"/>
</dbReference>
<dbReference type="PANTHER" id="PTHR35794:SF1">
    <property type="entry name" value="CELL CYCLE PROTEIN GPSB"/>
    <property type="match status" value="1"/>
</dbReference>
<dbReference type="GO" id="GO:0051301">
    <property type="term" value="P:cell division"/>
    <property type="evidence" value="ECO:0007669"/>
    <property type="project" value="UniProtKB-UniRule"/>
</dbReference>
<dbReference type="NCBIfam" id="NF010725">
    <property type="entry name" value="PRK14127.1"/>
    <property type="match status" value="1"/>
</dbReference>
<dbReference type="PATRIC" id="fig|1227275.3.peg.1241"/>
<comment type="caution">
    <text evidence="7">The sequence shown here is derived from an EMBL/GenBank/DDBJ whole genome shotgun (WGS) entry which is preliminary data.</text>
</comment>
<dbReference type="Gene3D" id="6.10.250.660">
    <property type="match status" value="1"/>
</dbReference>
<comment type="similarity">
    <text evidence="6">Belongs to the GpsB family.</text>
</comment>
<dbReference type="Proteomes" id="UP000016617">
    <property type="component" value="Unassembled WGS sequence"/>
</dbReference>
<dbReference type="AlphaFoldDB" id="U2J580"/>
<accession>U2J580</accession>
<dbReference type="PIRSF" id="PIRSF029938">
    <property type="entry name" value="UCP029938"/>
    <property type="match status" value="1"/>
</dbReference>
<protein>
    <recommendedName>
        <fullName evidence="6">Cell cycle protein GpsB</fullName>
    </recommendedName>
    <alternativeName>
        <fullName evidence="6">Guiding PBP1-shuttling protein</fullName>
    </alternativeName>
</protein>
<dbReference type="PANTHER" id="PTHR35794">
    <property type="entry name" value="CELL DIVISION PROTEIN DIVIVA"/>
    <property type="match status" value="1"/>
</dbReference>
<organism evidence="7 8">
    <name type="scientific">Streptococcus sobrinus W1703</name>
    <dbReference type="NCBI Taxonomy" id="1227275"/>
    <lineage>
        <taxon>Bacteria</taxon>
        <taxon>Bacillati</taxon>
        <taxon>Bacillota</taxon>
        <taxon>Bacilli</taxon>
        <taxon>Lactobacillales</taxon>
        <taxon>Streptococcaceae</taxon>
        <taxon>Streptococcus</taxon>
    </lineage>
</organism>